<dbReference type="AlphaFoldDB" id="A0A0L0G7U4"/>
<evidence type="ECO:0000313" key="2">
    <source>
        <dbReference type="EMBL" id="KNC84966.1"/>
    </source>
</evidence>
<dbReference type="EMBL" id="KQ241728">
    <property type="protein sequence ID" value="KNC84966.1"/>
    <property type="molecule type" value="Genomic_DNA"/>
</dbReference>
<feature type="compositionally biased region" description="Polar residues" evidence="1">
    <location>
        <begin position="47"/>
        <end position="58"/>
    </location>
</feature>
<protein>
    <submittedName>
        <fullName evidence="2">Uncharacterized protein</fullName>
    </submittedName>
</protein>
<dbReference type="RefSeq" id="XP_014158868.1">
    <property type="nucleotide sequence ID" value="XM_014303393.1"/>
</dbReference>
<reference evidence="2 3" key="1">
    <citation type="submission" date="2011-02" db="EMBL/GenBank/DDBJ databases">
        <title>The Genome Sequence of Sphaeroforma arctica JP610.</title>
        <authorList>
            <consortium name="The Broad Institute Genome Sequencing Platform"/>
            <person name="Russ C."/>
            <person name="Cuomo C."/>
            <person name="Young S.K."/>
            <person name="Zeng Q."/>
            <person name="Gargeya S."/>
            <person name="Alvarado L."/>
            <person name="Berlin A."/>
            <person name="Chapman S.B."/>
            <person name="Chen Z."/>
            <person name="Freedman E."/>
            <person name="Gellesch M."/>
            <person name="Goldberg J."/>
            <person name="Griggs A."/>
            <person name="Gujja S."/>
            <person name="Heilman E."/>
            <person name="Heiman D."/>
            <person name="Howarth C."/>
            <person name="Mehta T."/>
            <person name="Neiman D."/>
            <person name="Pearson M."/>
            <person name="Roberts A."/>
            <person name="Saif S."/>
            <person name="Shea T."/>
            <person name="Shenoy N."/>
            <person name="Sisk P."/>
            <person name="Stolte C."/>
            <person name="Sykes S."/>
            <person name="White J."/>
            <person name="Yandava C."/>
            <person name="Burger G."/>
            <person name="Gray M.W."/>
            <person name="Holland P.W.H."/>
            <person name="King N."/>
            <person name="Lang F.B.F."/>
            <person name="Roger A.J."/>
            <person name="Ruiz-Trillo I."/>
            <person name="Haas B."/>
            <person name="Nusbaum C."/>
            <person name="Birren B."/>
        </authorList>
    </citation>
    <scope>NUCLEOTIDE SEQUENCE [LARGE SCALE GENOMIC DNA]</scope>
    <source>
        <strain evidence="2 3">JP610</strain>
    </source>
</reference>
<keyword evidence="3" id="KW-1185">Reference proteome</keyword>
<name>A0A0L0G7U4_9EUKA</name>
<organism evidence="2 3">
    <name type="scientific">Sphaeroforma arctica JP610</name>
    <dbReference type="NCBI Taxonomy" id="667725"/>
    <lineage>
        <taxon>Eukaryota</taxon>
        <taxon>Ichthyosporea</taxon>
        <taxon>Ichthyophonida</taxon>
        <taxon>Sphaeroforma</taxon>
    </lineage>
</organism>
<dbReference type="GeneID" id="25903325"/>
<evidence type="ECO:0000256" key="1">
    <source>
        <dbReference type="SAM" id="MobiDB-lite"/>
    </source>
</evidence>
<sequence>MNSKAFQKKLTRRYELIDWDDRSTIRYGTEISNRSLELPNIPTSFKASQLQEGMQQATEPHRKVNTSHGNAAKGDHNKSASRYQRQPEQACMVVKEVVLMRMEHGTAQQGGQAQAVAQASQHRGEYPYKLQQCV</sequence>
<evidence type="ECO:0000313" key="3">
    <source>
        <dbReference type="Proteomes" id="UP000054560"/>
    </source>
</evidence>
<gene>
    <name evidence="2" type="ORF">SARC_02821</name>
</gene>
<accession>A0A0L0G7U4</accession>
<feature type="region of interest" description="Disordered" evidence="1">
    <location>
        <begin position="47"/>
        <end position="87"/>
    </location>
</feature>
<proteinExistence type="predicted"/>
<dbReference type="Proteomes" id="UP000054560">
    <property type="component" value="Unassembled WGS sequence"/>
</dbReference>